<keyword evidence="2" id="KW-1185">Reference proteome</keyword>
<dbReference type="EMBL" id="JBBUKT010000014">
    <property type="protein sequence ID" value="MEK7953872.1"/>
    <property type="molecule type" value="Genomic_DNA"/>
</dbReference>
<dbReference type="NCBIfam" id="TIGR04256">
    <property type="entry name" value="GxxExxY"/>
    <property type="match status" value="1"/>
</dbReference>
<sequence length="133" mass="14978">MATKEDLNRLSGVIIDAAIEVHREMGPGLLERVYEASLAKELLSRGISSIQQLPQPVIYKGEALEDEGYRIDLLVENSVIVELKTVAQLLPIHECQLLTYLRLSGKHLGLLINFHVPLLKDGIKRLVHQFPFE</sequence>
<accession>A0ABU9B4H7</accession>
<dbReference type="InterPro" id="IPR026350">
    <property type="entry name" value="GxxExxY"/>
</dbReference>
<reference evidence="1 2" key="1">
    <citation type="submission" date="2024-04" db="EMBL/GenBank/DDBJ databases">
        <title>Luteolibacter sp. isolated from soil.</title>
        <authorList>
            <person name="An J."/>
        </authorList>
    </citation>
    <scope>NUCLEOTIDE SEQUENCE [LARGE SCALE GENOMIC DNA]</scope>
    <source>
        <strain evidence="1 2">Y139</strain>
    </source>
</reference>
<comment type="caution">
    <text evidence="1">The sequence shown here is derived from an EMBL/GenBank/DDBJ whole genome shotgun (WGS) entry which is preliminary data.</text>
</comment>
<dbReference type="Pfam" id="PF13366">
    <property type="entry name" value="PDDEXK_3"/>
    <property type="match status" value="1"/>
</dbReference>
<name>A0ABU9B4H7_9BACT</name>
<gene>
    <name evidence="1" type="ORF">WKV53_25370</name>
</gene>
<evidence type="ECO:0000313" key="2">
    <source>
        <dbReference type="Proteomes" id="UP001371305"/>
    </source>
</evidence>
<dbReference type="RefSeq" id="WP_341407639.1">
    <property type="nucleotide sequence ID" value="NZ_JBBUKT010000014.1"/>
</dbReference>
<dbReference type="Proteomes" id="UP001371305">
    <property type="component" value="Unassembled WGS sequence"/>
</dbReference>
<protein>
    <submittedName>
        <fullName evidence="1">GxxExxY protein</fullName>
    </submittedName>
</protein>
<organism evidence="1 2">
    <name type="scientific">Luteolibacter soli</name>
    <dbReference type="NCBI Taxonomy" id="3135280"/>
    <lineage>
        <taxon>Bacteria</taxon>
        <taxon>Pseudomonadati</taxon>
        <taxon>Verrucomicrobiota</taxon>
        <taxon>Verrucomicrobiia</taxon>
        <taxon>Verrucomicrobiales</taxon>
        <taxon>Verrucomicrobiaceae</taxon>
        <taxon>Luteolibacter</taxon>
    </lineage>
</organism>
<proteinExistence type="predicted"/>
<evidence type="ECO:0000313" key="1">
    <source>
        <dbReference type="EMBL" id="MEK7953872.1"/>
    </source>
</evidence>